<dbReference type="GO" id="GO:0005886">
    <property type="term" value="C:plasma membrane"/>
    <property type="evidence" value="ECO:0007669"/>
    <property type="project" value="TreeGrafter"/>
</dbReference>
<feature type="transmembrane region" description="Helical" evidence="4">
    <location>
        <begin position="80"/>
        <end position="104"/>
    </location>
</feature>
<feature type="transmembrane region" description="Helical" evidence="4">
    <location>
        <begin position="362"/>
        <end position="384"/>
    </location>
</feature>
<dbReference type="OrthoDB" id="9797953at2"/>
<dbReference type="SUPFAM" id="SSF103473">
    <property type="entry name" value="MFS general substrate transporter"/>
    <property type="match status" value="1"/>
</dbReference>
<dbReference type="InterPro" id="IPR010645">
    <property type="entry name" value="MFS_4"/>
</dbReference>
<accession>A0A1E5Q3M8</accession>
<dbReference type="RefSeq" id="WP_069959316.1">
    <property type="nucleotide sequence ID" value="NZ_MCGG01000072.1"/>
</dbReference>
<evidence type="ECO:0000259" key="5">
    <source>
        <dbReference type="PROSITE" id="PS50850"/>
    </source>
</evidence>
<feature type="transmembrane region" description="Helical" evidence="4">
    <location>
        <begin position="110"/>
        <end position="128"/>
    </location>
</feature>
<sequence>MSTNAVRLKVLLAGVCSQLVCVGIARFAYTPLLPLMQEQTWLGDASGGWLATVNYMGYMVGALIAASVSNLKTKDTLYRLALIIAVLTTFGMSFTDNMVVWLVLRFFSGLSSAGAMLIAAGLILNWLLRHHFRSELGLHFAGIGLGIVLAALAVEGMLRFDLRWDQQWGWLATMAAVLAVPAWVWLPPPDTSAMTRTGEALVDRPPSQRFQGILLAGYFCAGYGYVVSATFIVAIVERQPALSGLGSMTFLIVGLAAAMAVMLWDRWARRVGMFGALILAYGLQVFGIVLPVFFENLWTVLGSALIFGATFVGCVSLVLTMAGRFYPTKPAKLMGKMTLAYGAAQIIAPALTGTLAEITGTYNGGLLMAGGFVTVGTGLMVWLWREERCGCVR</sequence>
<comment type="caution">
    <text evidence="6">The sequence shown here is derived from an EMBL/GenBank/DDBJ whole genome shotgun (WGS) entry which is preliminary data.</text>
</comment>
<dbReference type="Gene3D" id="1.20.1250.20">
    <property type="entry name" value="MFS general substrate transporter like domains"/>
    <property type="match status" value="1"/>
</dbReference>
<feature type="transmembrane region" description="Helical" evidence="4">
    <location>
        <begin position="338"/>
        <end position="356"/>
    </location>
</feature>
<evidence type="ECO:0000256" key="1">
    <source>
        <dbReference type="ARBA" id="ARBA00022692"/>
    </source>
</evidence>
<feature type="transmembrane region" description="Helical" evidence="4">
    <location>
        <begin position="140"/>
        <end position="162"/>
    </location>
</feature>
<dbReference type="Proteomes" id="UP000095347">
    <property type="component" value="Unassembled WGS sequence"/>
</dbReference>
<feature type="transmembrane region" description="Helical" evidence="4">
    <location>
        <begin position="49"/>
        <end position="68"/>
    </location>
</feature>
<feature type="transmembrane region" description="Helical" evidence="4">
    <location>
        <begin position="213"/>
        <end position="236"/>
    </location>
</feature>
<feature type="domain" description="Major facilitator superfamily (MFS) profile" evidence="5">
    <location>
        <begin position="2"/>
        <end position="388"/>
    </location>
</feature>
<evidence type="ECO:0000313" key="6">
    <source>
        <dbReference type="EMBL" id="OEJ64332.1"/>
    </source>
</evidence>
<evidence type="ECO:0000313" key="7">
    <source>
        <dbReference type="Proteomes" id="UP000095347"/>
    </source>
</evidence>
<feature type="transmembrane region" description="Helical" evidence="4">
    <location>
        <begin position="300"/>
        <end position="326"/>
    </location>
</feature>
<feature type="transmembrane region" description="Helical" evidence="4">
    <location>
        <begin position="271"/>
        <end position="294"/>
    </location>
</feature>
<keyword evidence="1 4" id="KW-0812">Transmembrane</keyword>
<dbReference type="PANTHER" id="PTHR23537:SF1">
    <property type="entry name" value="SUGAR TRANSPORTER"/>
    <property type="match status" value="1"/>
</dbReference>
<dbReference type="PROSITE" id="PS50850">
    <property type="entry name" value="MFS"/>
    <property type="match status" value="1"/>
</dbReference>
<dbReference type="InterPro" id="IPR020846">
    <property type="entry name" value="MFS_dom"/>
</dbReference>
<reference evidence="7" key="1">
    <citation type="submission" date="2016-07" db="EMBL/GenBank/DDBJ databases">
        <authorList>
            <person name="Florea S."/>
            <person name="Webb J.S."/>
            <person name="Jaromczyk J."/>
            <person name="Schardl C.L."/>
        </authorList>
    </citation>
    <scope>NUCLEOTIDE SEQUENCE [LARGE SCALE GENOMIC DNA]</scope>
    <source>
        <strain evidence="7">MV-1</strain>
    </source>
</reference>
<name>A0A1E5Q3M8_9PROT</name>
<keyword evidence="7" id="KW-1185">Reference proteome</keyword>
<dbReference type="InterPro" id="IPR036259">
    <property type="entry name" value="MFS_trans_sf"/>
</dbReference>
<evidence type="ECO:0000256" key="4">
    <source>
        <dbReference type="SAM" id="Phobius"/>
    </source>
</evidence>
<dbReference type="GO" id="GO:0022857">
    <property type="term" value="F:transmembrane transporter activity"/>
    <property type="evidence" value="ECO:0007669"/>
    <property type="project" value="InterPro"/>
</dbReference>
<evidence type="ECO:0000256" key="2">
    <source>
        <dbReference type="ARBA" id="ARBA00022989"/>
    </source>
</evidence>
<dbReference type="EMBL" id="MCGG01000072">
    <property type="protein sequence ID" value="OEJ64332.1"/>
    <property type="molecule type" value="Genomic_DNA"/>
</dbReference>
<protein>
    <submittedName>
        <fullName evidence="6">MFS transporter</fullName>
    </submittedName>
</protein>
<organism evidence="6 7">
    <name type="scientific">Magnetovibrio blakemorei</name>
    <dbReference type="NCBI Taxonomy" id="28181"/>
    <lineage>
        <taxon>Bacteria</taxon>
        <taxon>Pseudomonadati</taxon>
        <taxon>Pseudomonadota</taxon>
        <taxon>Alphaproteobacteria</taxon>
        <taxon>Rhodospirillales</taxon>
        <taxon>Magnetovibrionaceae</taxon>
        <taxon>Magnetovibrio</taxon>
    </lineage>
</organism>
<feature type="transmembrane region" description="Helical" evidence="4">
    <location>
        <begin position="242"/>
        <end position="264"/>
    </location>
</feature>
<proteinExistence type="predicted"/>
<dbReference type="AlphaFoldDB" id="A0A1E5Q3M8"/>
<keyword evidence="3 4" id="KW-0472">Membrane</keyword>
<dbReference type="STRING" id="28181.BEN30_16780"/>
<dbReference type="Pfam" id="PF06779">
    <property type="entry name" value="MFS_4"/>
    <property type="match status" value="1"/>
</dbReference>
<keyword evidence="2 4" id="KW-1133">Transmembrane helix</keyword>
<gene>
    <name evidence="6" type="ORF">BEN30_16780</name>
</gene>
<feature type="transmembrane region" description="Helical" evidence="4">
    <location>
        <begin position="168"/>
        <end position="186"/>
    </location>
</feature>
<evidence type="ECO:0000256" key="3">
    <source>
        <dbReference type="ARBA" id="ARBA00023136"/>
    </source>
</evidence>
<dbReference type="PANTHER" id="PTHR23537">
    <property type="match status" value="1"/>
</dbReference>